<evidence type="ECO:0000256" key="3">
    <source>
        <dbReference type="RuleBase" id="RU361155"/>
    </source>
</evidence>
<feature type="transmembrane region" description="Helical" evidence="4">
    <location>
        <begin position="16"/>
        <end position="34"/>
    </location>
</feature>
<keyword evidence="4" id="KW-1133">Transmembrane helix</keyword>
<dbReference type="RefSeq" id="XP_032128786.1">
    <property type="nucleotide sequence ID" value="XM_032272895.1"/>
</dbReference>
<keyword evidence="4" id="KW-0472">Membrane</keyword>
<evidence type="ECO:0000256" key="2">
    <source>
        <dbReference type="ARBA" id="ARBA00022679"/>
    </source>
</evidence>
<gene>
    <name evidence="7" type="primary">LOC116546704</name>
</gene>
<protein>
    <recommendedName>
        <fullName evidence="3">Sulfotransferase</fullName>
        <ecNumber evidence="3">2.8.2.-</ecNumber>
    </recommendedName>
</protein>
<keyword evidence="2 3" id="KW-0808">Transferase</keyword>
<evidence type="ECO:0000313" key="6">
    <source>
        <dbReference type="Proteomes" id="UP000504640"/>
    </source>
</evidence>
<accession>A0A6J3HF44</accession>
<dbReference type="Gene3D" id="3.40.50.300">
    <property type="entry name" value="P-loop containing nucleotide triphosphate hydrolases"/>
    <property type="match status" value="1"/>
</dbReference>
<evidence type="ECO:0000259" key="5">
    <source>
        <dbReference type="Pfam" id="PF00685"/>
    </source>
</evidence>
<dbReference type="InterPro" id="IPR027417">
    <property type="entry name" value="P-loop_NTPase"/>
</dbReference>
<name>A0A6J3HF44_SAPAP</name>
<dbReference type="GeneID" id="116546704"/>
<dbReference type="GO" id="GO:0008146">
    <property type="term" value="F:sulfotransferase activity"/>
    <property type="evidence" value="ECO:0007669"/>
    <property type="project" value="InterPro"/>
</dbReference>
<dbReference type="PANTHER" id="PTHR11783">
    <property type="entry name" value="SULFOTRANSFERASE SULT"/>
    <property type="match status" value="1"/>
</dbReference>
<reference evidence="7" key="1">
    <citation type="submission" date="2025-08" db="UniProtKB">
        <authorList>
            <consortium name="RefSeq"/>
        </authorList>
    </citation>
    <scope>IDENTIFICATION</scope>
    <source>
        <tissue evidence="7">Blood</tissue>
    </source>
</reference>
<dbReference type="SUPFAM" id="SSF52540">
    <property type="entry name" value="P-loop containing nucleoside triphosphate hydrolases"/>
    <property type="match status" value="1"/>
</dbReference>
<dbReference type="Proteomes" id="UP000504640">
    <property type="component" value="Unplaced"/>
</dbReference>
<comment type="similarity">
    <text evidence="1 3">Belongs to the sulfotransferase 1 family.</text>
</comment>
<dbReference type="AlphaFoldDB" id="A0A6J3HF44"/>
<sequence>METAYFFPLGFSTLSFSWPKYVCVFLSVVWGSWFDHVKGWWKKKDSHPVLYIFYEDIMKVRSLQQDPKCEIRKIMEFLGKNLKEDVLDKIVYNTSFDIMKKNPMTNYLNEITMNHNLSPFLRKGIIGDWKTQFTEAQNKQFNEYYEKNMADTSLSFCMEP</sequence>
<dbReference type="EC" id="2.8.2.-" evidence="3"/>
<evidence type="ECO:0000256" key="4">
    <source>
        <dbReference type="SAM" id="Phobius"/>
    </source>
</evidence>
<dbReference type="InterPro" id="IPR000863">
    <property type="entry name" value="Sulfotransferase_dom"/>
</dbReference>
<feature type="domain" description="Sulfotransferase" evidence="5">
    <location>
        <begin position="20"/>
        <end position="152"/>
    </location>
</feature>
<dbReference type="Pfam" id="PF00685">
    <property type="entry name" value="Sulfotransfer_1"/>
    <property type="match status" value="1"/>
</dbReference>
<proteinExistence type="inferred from homology"/>
<keyword evidence="4" id="KW-0812">Transmembrane</keyword>
<keyword evidence="6" id="KW-1185">Reference proteome</keyword>
<evidence type="ECO:0000256" key="1">
    <source>
        <dbReference type="ARBA" id="ARBA00005771"/>
    </source>
</evidence>
<organism evidence="6 7">
    <name type="scientific">Sapajus apella</name>
    <name type="common">Brown-capped capuchin</name>
    <name type="synonym">Cebus apella</name>
    <dbReference type="NCBI Taxonomy" id="9515"/>
    <lineage>
        <taxon>Eukaryota</taxon>
        <taxon>Metazoa</taxon>
        <taxon>Chordata</taxon>
        <taxon>Craniata</taxon>
        <taxon>Vertebrata</taxon>
        <taxon>Euteleostomi</taxon>
        <taxon>Mammalia</taxon>
        <taxon>Eutheria</taxon>
        <taxon>Euarchontoglires</taxon>
        <taxon>Primates</taxon>
        <taxon>Haplorrhini</taxon>
        <taxon>Platyrrhini</taxon>
        <taxon>Cebidae</taxon>
        <taxon>Cebinae</taxon>
        <taxon>Sapajus</taxon>
    </lineage>
</organism>
<evidence type="ECO:0000313" key="7">
    <source>
        <dbReference type="RefSeq" id="XP_032128786.1"/>
    </source>
</evidence>